<dbReference type="eggNOG" id="ENOG502T284">
    <property type="taxonomic scope" value="Eukaryota"/>
</dbReference>
<evidence type="ECO:0000313" key="2">
    <source>
        <dbReference type="EMBL" id="EJK78052.1"/>
    </source>
</evidence>
<name>K0TRM4_THAOC</name>
<organism evidence="2 3">
    <name type="scientific">Thalassiosira oceanica</name>
    <name type="common">Marine diatom</name>
    <dbReference type="NCBI Taxonomy" id="159749"/>
    <lineage>
        <taxon>Eukaryota</taxon>
        <taxon>Sar</taxon>
        <taxon>Stramenopiles</taxon>
        <taxon>Ochrophyta</taxon>
        <taxon>Bacillariophyta</taxon>
        <taxon>Coscinodiscophyceae</taxon>
        <taxon>Thalassiosirophycidae</taxon>
        <taxon>Thalassiosirales</taxon>
        <taxon>Thalassiosiraceae</taxon>
        <taxon>Thalassiosira</taxon>
    </lineage>
</organism>
<dbReference type="Proteomes" id="UP000266841">
    <property type="component" value="Unassembled WGS sequence"/>
</dbReference>
<evidence type="ECO:0008006" key="4">
    <source>
        <dbReference type="Google" id="ProtNLM"/>
    </source>
</evidence>
<feature type="region of interest" description="Disordered" evidence="1">
    <location>
        <begin position="1"/>
        <end position="55"/>
    </location>
</feature>
<gene>
    <name evidence="2" type="ORF">THAOC_00071</name>
</gene>
<protein>
    <recommendedName>
        <fullName evidence="4">Plastid lipid-associated protein/fibrillin conserved domain-containing protein</fullName>
    </recommendedName>
</protein>
<proteinExistence type="predicted"/>
<dbReference type="EMBL" id="AGNL01000083">
    <property type="protein sequence ID" value="EJK78052.1"/>
    <property type="molecule type" value="Genomic_DNA"/>
</dbReference>
<dbReference type="OrthoDB" id="273123at2759"/>
<evidence type="ECO:0000256" key="1">
    <source>
        <dbReference type="SAM" id="MobiDB-lite"/>
    </source>
</evidence>
<comment type="caution">
    <text evidence="2">The sequence shown here is derived from an EMBL/GenBank/DDBJ whole genome shotgun (WGS) entry which is preliminary data.</text>
</comment>
<accession>K0TRM4</accession>
<dbReference type="AlphaFoldDB" id="K0TRM4"/>
<reference evidence="2 3" key="1">
    <citation type="journal article" date="2012" name="Genome Biol.">
        <title>Genome and low-iron response of an oceanic diatom adapted to chronic iron limitation.</title>
        <authorList>
            <person name="Lommer M."/>
            <person name="Specht M."/>
            <person name="Roy A.S."/>
            <person name="Kraemer L."/>
            <person name="Andreson R."/>
            <person name="Gutowska M.A."/>
            <person name="Wolf J."/>
            <person name="Bergner S.V."/>
            <person name="Schilhabel M.B."/>
            <person name="Klostermeier U.C."/>
            <person name="Beiko R.G."/>
            <person name="Rosenstiel P."/>
            <person name="Hippler M."/>
            <person name="Laroche J."/>
        </authorList>
    </citation>
    <scope>NUCLEOTIDE SEQUENCE [LARGE SCALE GENOMIC DNA]</scope>
    <source>
        <strain evidence="2 3">CCMP1005</strain>
    </source>
</reference>
<keyword evidence="3" id="KW-1185">Reference proteome</keyword>
<sequence>MPSATDALRSPGGPGAPRDASCMPAANATRAMLAPSKSSCKGGEDGGEGHGVPVADAGGGERSILGSWQGAALFLVKLFRLGRCQRSRLESVLTAGVSSRVSKAGRAFATLQLGDLARGGANSGCGSGPSCFAARSASANTVAASVTVFLFGDAVNVLRTKSATARHVLPMLAAAAINCASGLVEGAELEGEDIAMAASDRLWRERVVHDELMSELETARPDTCPIDFMDLDDVTRGDMVGDLKRRLKGGAGEDEIALMERLECLLPMSTRPASNPTLNGRWDFVLSKDDIGTQLIRELLQPHDEGGESLRTSPITGLIGGVYKLNGLFMRISDQQSRVDICLTSSVVFGLVPIDVVISTSLEPADDDLGGTRFLEKFEGVSVSGVSLPMPSSWSRKRCLEISYLDEDILIARSSGGEPHVLTRSKD</sequence>
<evidence type="ECO:0000313" key="3">
    <source>
        <dbReference type="Proteomes" id="UP000266841"/>
    </source>
</evidence>